<evidence type="ECO:0000256" key="9">
    <source>
        <dbReference type="RuleBase" id="RU364059"/>
    </source>
</evidence>
<dbReference type="PANTHER" id="PTHR12881">
    <property type="entry name" value="MEDIATOR OF RNA POLYMERASE II TRANSCRIPTION SUBUNIT 1"/>
    <property type="match status" value="1"/>
</dbReference>
<dbReference type="GeneID" id="115472877"/>
<keyword evidence="11" id="KW-1185">Reference proteome</keyword>
<comment type="function">
    <text evidence="9">Component of the Mediator complex, a coactivator involved in the regulated transcription of nearly all RNA polymerase II-dependent genes. Mediator functions as a bridge to convey information from gene-specific regulatory proteins to the basal RNA polymerase II transcription machinery. Mediator is recruited to promoters by direct interactions with regulatory proteins and serves as a scaffold for the assembly of a functional preinitiation complex with RNA polymerase II and the general transcription factors.</text>
</comment>
<dbReference type="KEGG" id="muo:115472877"/>
<reference evidence="12" key="1">
    <citation type="submission" date="2025-08" db="UniProtKB">
        <authorList>
            <consortium name="RefSeq"/>
        </authorList>
    </citation>
    <scope>IDENTIFICATION</scope>
</reference>
<gene>
    <name evidence="12" type="primary">LOC115472877</name>
</gene>
<dbReference type="GO" id="GO:0045944">
    <property type="term" value="P:positive regulation of transcription by RNA polymerase II"/>
    <property type="evidence" value="ECO:0007669"/>
    <property type="project" value="UniProtKB-ARBA"/>
</dbReference>
<evidence type="ECO:0000313" key="12">
    <source>
        <dbReference type="RefSeq" id="XP_030063264.1"/>
    </source>
</evidence>
<evidence type="ECO:0000256" key="7">
    <source>
        <dbReference type="ARBA" id="ARBA00023242"/>
    </source>
</evidence>
<protein>
    <recommendedName>
        <fullName evidence="3 9">Mediator of RNA polymerase II transcription subunit 1</fullName>
    </recommendedName>
    <alternativeName>
        <fullName evidence="8 9">Mediator complex subunit 1</fullName>
    </alternativeName>
</protein>
<keyword evidence="6 9" id="KW-0804">Transcription</keyword>
<keyword evidence="5 9" id="KW-0010">Activator</keyword>
<dbReference type="InterPro" id="IPR019680">
    <property type="entry name" value="Mediator_Med1"/>
</dbReference>
<dbReference type="GO" id="GO:0097067">
    <property type="term" value="P:cellular response to thyroid hormone stimulus"/>
    <property type="evidence" value="ECO:0007669"/>
    <property type="project" value="TreeGrafter"/>
</dbReference>
<dbReference type="OrthoDB" id="2281547at2759"/>
<proteinExistence type="inferred from homology"/>
<dbReference type="PANTHER" id="PTHR12881:SF15">
    <property type="entry name" value="MEDIATOR OF RNA POLYMERASE II TRANSCRIPTION SUBUNIT 1"/>
    <property type="match status" value="1"/>
</dbReference>
<comment type="subcellular location">
    <subcellularLocation>
        <location evidence="1 9">Nucleus</location>
    </subcellularLocation>
</comment>
<comment type="similarity">
    <text evidence="2 9">Belongs to the Mediator complex subunit 1 family.</text>
</comment>
<organism evidence="11 12">
    <name type="scientific">Microcaecilia unicolor</name>
    <dbReference type="NCBI Taxonomy" id="1415580"/>
    <lineage>
        <taxon>Eukaryota</taxon>
        <taxon>Metazoa</taxon>
        <taxon>Chordata</taxon>
        <taxon>Craniata</taxon>
        <taxon>Vertebrata</taxon>
        <taxon>Euteleostomi</taxon>
        <taxon>Amphibia</taxon>
        <taxon>Gymnophiona</taxon>
        <taxon>Siphonopidae</taxon>
        <taxon>Microcaecilia</taxon>
    </lineage>
</organism>
<evidence type="ECO:0000256" key="1">
    <source>
        <dbReference type="ARBA" id="ARBA00004123"/>
    </source>
</evidence>
<feature type="domain" description="Mediator complex subunit Med1" evidence="10">
    <location>
        <begin position="97"/>
        <end position="461"/>
    </location>
</feature>
<dbReference type="Pfam" id="PF10744">
    <property type="entry name" value="Med1"/>
    <property type="match status" value="1"/>
</dbReference>
<dbReference type="GO" id="GO:0042809">
    <property type="term" value="F:nuclear vitamin D receptor binding"/>
    <property type="evidence" value="ECO:0007669"/>
    <property type="project" value="TreeGrafter"/>
</dbReference>
<evidence type="ECO:0000256" key="5">
    <source>
        <dbReference type="ARBA" id="ARBA00023159"/>
    </source>
</evidence>
<dbReference type="InParanoid" id="A0A6P7YJW9"/>
<dbReference type="Proteomes" id="UP000515156">
    <property type="component" value="Chromosome 1"/>
</dbReference>
<accession>A0A6P7YJW9</accession>
<dbReference type="GO" id="GO:0003712">
    <property type="term" value="F:transcription coregulator activity"/>
    <property type="evidence" value="ECO:0007669"/>
    <property type="project" value="InterPro"/>
</dbReference>
<name>A0A6P7YJW9_9AMPH</name>
<evidence type="ECO:0000256" key="4">
    <source>
        <dbReference type="ARBA" id="ARBA00023015"/>
    </source>
</evidence>
<evidence type="ECO:0000313" key="11">
    <source>
        <dbReference type="Proteomes" id="UP000515156"/>
    </source>
</evidence>
<evidence type="ECO:0000256" key="3">
    <source>
        <dbReference type="ARBA" id="ARBA00020612"/>
    </source>
</evidence>
<keyword evidence="4 9" id="KW-0805">Transcription regulation</keyword>
<dbReference type="GO" id="GO:0042974">
    <property type="term" value="F:nuclear retinoic acid receptor binding"/>
    <property type="evidence" value="ECO:0007669"/>
    <property type="project" value="TreeGrafter"/>
</dbReference>
<dbReference type="RefSeq" id="XP_030063264.1">
    <property type="nucleotide sequence ID" value="XM_030207404.1"/>
</dbReference>
<dbReference type="InterPro" id="IPR051999">
    <property type="entry name" value="Mediator_complex_subunit_1"/>
</dbReference>
<evidence type="ECO:0000259" key="10">
    <source>
        <dbReference type="Pfam" id="PF10744"/>
    </source>
</evidence>
<dbReference type="GO" id="GO:0016592">
    <property type="term" value="C:mediator complex"/>
    <property type="evidence" value="ECO:0007669"/>
    <property type="project" value="InterPro"/>
</dbReference>
<evidence type="ECO:0000256" key="2">
    <source>
        <dbReference type="ARBA" id="ARBA00006210"/>
    </source>
</evidence>
<sequence length="570" mass="63351">MEMVVDVSQGDSIVENDGQEIFTLYQCLQSSCAVGGNSKENAQNAEPIHSSSAKALTEKLHLKYSQKPWTETIKLARFCLEKPTRTALKELLDFPVQNCMKKLQNALKVRSISAVVDRLGSISKQKGVVSHLSPTGTACYITSDMFYIEVQMRDNGDVVDVKLAHHGETPMTCEELLQHLSVKNFDAFGRSLEGLLNLYQIPGNNEIKAKAYLALQSLEQDLSGISNLFRNASNTERVTEMLHGKVGHLVPRNGGTPMAIEYYAPPPCCLEGKYISVAQMFDRKVFATIGGTNTMHRLPFSPLLANSQPGADGILPLMQPINLVFLPLSDELSMDLPACFFLKFLQPVPIMLHIIQKIQKITGLPVVGMEMAPFYELLVRVTLKEKDCEDEIMMNKSHYFFVSLPDCQKHCYFINYGPGEETTVMGALVSRIPFTLPHHVPAILEVLRHQAAYSTLISSCVSDDSINDDSAEIVHFEIIPQLDTSFCISFQDPAGSTLTTVAVDVLNARQIRCNLYVNPADPTFICNNEFITGVIECYMSIPVTMKAIFKEFLRMNADVKIEDAEVVCST</sequence>
<dbReference type="AlphaFoldDB" id="A0A6P7YJW9"/>
<evidence type="ECO:0000256" key="6">
    <source>
        <dbReference type="ARBA" id="ARBA00023163"/>
    </source>
</evidence>
<evidence type="ECO:0000256" key="8">
    <source>
        <dbReference type="ARBA" id="ARBA00031254"/>
    </source>
</evidence>
<dbReference type="GO" id="GO:0046966">
    <property type="term" value="F:nuclear thyroid hormone receptor binding"/>
    <property type="evidence" value="ECO:0007669"/>
    <property type="project" value="TreeGrafter"/>
</dbReference>
<keyword evidence="7 9" id="KW-0539">Nucleus</keyword>